<dbReference type="EMBL" id="JBBPBM010000055">
    <property type="protein sequence ID" value="KAK8517411.1"/>
    <property type="molecule type" value="Genomic_DNA"/>
</dbReference>
<dbReference type="Proteomes" id="UP001472677">
    <property type="component" value="Unassembled WGS sequence"/>
</dbReference>
<comment type="subcellular location">
    <subcellularLocation>
        <location evidence="1">Nucleus</location>
    </subcellularLocation>
</comment>
<keyword evidence="7" id="KW-1185">Reference proteome</keyword>
<evidence type="ECO:0000256" key="4">
    <source>
        <dbReference type="ARBA" id="ARBA00023242"/>
    </source>
</evidence>
<evidence type="ECO:0000256" key="1">
    <source>
        <dbReference type="ARBA" id="ARBA00004123"/>
    </source>
</evidence>
<accession>A0ABR2CD26</accession>
<keyword evidence="2" id="KW-0805">Transcription regulation</keyword>
<protein>
    <recommendedName>
        <fullName evidence="5">Bromodomain associated domain-containing protein</fullName>
    </recommendedName>
</protein>
<feature type="domain" description="Bromodomain associated" evidence="5">
    <location>
        <begin position="317"/>
        <end position="384"/>
    </location>
</feature>
<evidence type="ECO:0000256" key="3">
    <source>
        <dbReference type="ARBA" id="ARBA00023163"/>
    </source>
</evidence>
<keyword evidence="4" id="KW-0539">Nucleus</keyword>
<dbReference type="InterPro" id="IPR006565">
    <property type="entry name" value="BTP"/>
</dbReference>
<sequence length="645" mass="73330">MALLGDDGRGYDLARLLESCGVWREWLGESTYASFVQFLSSPLAWESFMRVDDSISRAQIHLQLRCRALLFDKATVALFLRSHPTNAANNSSSSVAVSKLNPNYLQLHGDDVYFTLEDSSQDGGAASTTAPSKSKSCFGAGSRYGELEFDSLSQRYRNEELPESWYNQFIEKYKLTRSYKLSFGDRESDKRTPEEMTTYLRMLEKHKRRRVTFQDDQYTGYGNTGLDGNNSINDDTPFFPETMFMMNCVPDSPLPPTTRVRDKKAIEYFGILDTLPQVSTRTPVMIERLGIRPEYLNMEQGANINRGKTPKKHLCQEQASQISRKVIARLLTGVGFEGATEAPVEVFAQFLSCHISKLGRNLKVLTDNYRKQCSAVELIRMFLQTSGYSNFGALGELVKDSSRNLVQQTQQQMHAIQSQLQPQHQNTLRMAQQLQMTRQMHPQMQQMIHSQNLTFQQQQQLERMLRRHPSTPRPVMDMVDKDRPLVQVKLENPSELPMDNNSFNPINARHQQMQFRQQQLAAMSNLHSQSNNQYRQLMSPQIPQTPNMGIVRAPPVKVEGFSELMGGDTTLKHESEENKLTSPTTTKGHYLCKCTGIRRCVKNCSLGTNASIEESTPMPKRMLQSSICTSSAHPEGRLLFISKKA</sequence>
<dbReference type="PANTHER" id="PTHR37604">
    <property type="entry name" value="TRANSCRIPTION INITIATION FACTOR TFIID SUBUNIT"/>
    <property type="match status" value="1"/>
</dbReference>
<dbReference type="PANTHER" id="PTHR37604:SF1">
    <property type="entry name" value="TRANSCRIPTION INITIATION FACTOR TFIID SUBUNIT"/>
    <property type="match status" value="1"/>
</dbReference>
<evidence type="ECO:0000313" key="6">
    <source>
        <dbReference type="EMBL" id="KAK8517411.1"/>
    </source>
</evidence>
<dbReference type="InterPro" id="IPR009072">
    <property type="entry name" value="Histone-fold"/>
</dbReference>
<evidence type="ECO:0000259" key="5">
    <source>
        <dbReference type="Pfam" id="PF07524"/>
    </source>
</evidence>
<evidence type="ECO:0000313" key="7">
    <source>
        <dbReference type="Proteomes" id="UP001472677"/>
    </source>
</evidence>
<keyword evidence="3" id="KW-0804">Transcription</keyword>
<proteinExistence type="predicted"/>
<evidence type="ECO:0000256" key="2">
    <source>
        <dbReference type="ARBA" id="ARBA00023015"/>
    </source>
</evidence>
<name>A0ABR2CD26_9ROSI</name>
<reference evidence="6 7" key="1">
    <citation type="journal article" date="2024" name="G3 (Bethesda)">
        <title>Genome assembly of Hibiscus sabdariffa L. provides insights into metabolisms of medicinal natural products.</title>
        <authorList>
            <person name="Kim T."/>
        </authorList>
    </citation>
    <scope>NUCLEOTIDE SEQUENCE [LARGE SCALE GENOMIC DNA]</scope>
    <source>
        <strain evidence="6">TK-2024</strain>
        <tissue evidence="6">Old leaves</tissue>
    </source>
</reference>
<organism evidence="6 7">
    <name type="scientific">Hibiscus sabdariffa</name>
    <name type="common">roselle</name>
    <dbReference type="NCBI Taxonomy" id="183260"/>
    <lineage>
        <taxon>Eukaryota</taxon>
        <taxon>Viridiplantae</taxon>
        <taxon>Streptophyta</taxon>
        <taxon>Embryophyta</taxon>
        <taxon>Tracheophyta</taxon>
        <taxon>Spermatophyta</taxon>
        <taxon>Magnoliopsida</taxon>
        <taxon>eudicotyledons</taxon>
        <taxon>Gunneridae</taxon>
        <taxon>Pentapetalae</taxon>
        <taxon>rosids</taxon>
        <taxon>malvids</taxon>
        <taxon>Malvales</taxon>
        <taxon>Malvaceae</taxon>
        <taxon>Malvoideae</taxon>
        <taxon>Hibiscus</taxon>
    </lineage>
</organism>
<gene>
    <name evidence="6" type="ORF">V6N12_016263</name>
</gene>
<dbReference type="Pfam" id="PF07524">
    <property type="entry name" value="Bromo_TP"/>
    <property type="match status" value="1"/>
</dbReference>
<comment type="caution">
    <text evidence="6">The sequence shown here is derived from an EMBL/GenBank/DDBJ whole genome shotgun (WGS) entry which is preliminary data.</text>
</comment>
<dbReference type="Gene3D" id="1.10.20.10">
    <property type="entry name" value="Histone, subunit A"/>
    <property type="match status" value="1"/>
</dbReference>